<keyword evidence="4 5" id="KW-0720">Serine protease</keyword>
<dbReference type="Pfam" id="PF00082">
    <property type="entry name" value="Peptidase_S8"/>
    <property type="match status" value="4"/>
</dbReference>
<dbReference type="InterPro" id="IPR000209">
    <property type="entry name" value="Peptidase_S8/S53_dom"/>
</dbReference>
<feature type="domain" description="Peptidase S8/S53" evidence="7">
    <location>
        <begin position="627"/>
        <end position="824"/>
    </location>
</feature>
<reference evidence="9 10" key="1">
    <citation type="submission" date="2023-03" db="EMBL/GenBank/DDBJ databases">
        <title>Complete genome sequence of Tepidibacter sp. SWIR-1, isolated from a deep-sea hydrothermal vent.</title>
        <authorList>
            <person name="Li X."/>
        </authorList>
    </citation>
    <scope>NUCLEOTIDE SEQUENCE [LARGE SCALE GENOMIC DNA]</scope>
    <source>
        <strain evidence="9 10">SWIR-1</strain>
    </source>
</reference>
<evidence type="ECO:0000256" key="3">
    <source>
        <dbReference type="ARBA" id="ARBA00022801"/>
    </source>
</evidence>
<dbReference type="PROSITE" id="PS00136">
    <property type="entry name" value="SUBTILASE_ASP"/>
    <property type="match status" value="2"/>
</dbReference>
<accession>A0ABY8E9J0</accession>
<evidence type="ECO:0000313" key="10">
    <source>
        <dbReference type="Proteomes" id="UP001222800"/>
    </source>
</evidence>
<comment type="similarity">
    <text evidence="1 5 6">Belongs to the peptidase S8 family.</text>
</comment>
<dbReference type="EMBL" id="CP120733">
    <property type="protein sequence ID" value="WFD09581.1"/>
    <property type="molecule type" value="Genomic_DNA"/>
</dbReference>
<evidence type="ECO:0000256" key="5">
    <source>
        <dbReference type="PROSITE-ProRule" id="PRU01240"/>
    </source>
</evidence>
<protein>
    <submittedName>
        <fullName evidence="9">S8 family serine peptidase</fullName>
    </submittedName>
</protein>
<feature type="active site" description="Charge relay system" evidence="5">
    <location>
        <position position="1010"/>
    </location>
</feature>
<feature type="domain" description="Peptidase S8/S53" evidence="7">
    <location>
        <begin position="946"/>
        <end position="1065"/>
    </location>
</feature>
<feature type="domain" description="Peptidase S8/S53" evidence="7">
    <location>
        <begin position="388"/>
        <end position="512"/>
    </location>
</feature>
<feature type="active site" description="Charge relay system" evidence="5">
    <location>
        <position position="636"/>
    </location>
</feature>
<organism evidence="9 10">
    <name type="scientific">Tepidibacter hydrothermalis</name>
    <dbReference type="NCBI Taxonomy" id="3036126"/>
    <lineage>
        <taxon>Bacteria</taxon>
        <taxon>Bacillati</taxon>
        <taxon>Bacillota</taxon>
        <taxon>Clostridia</taxon>
        <taxon>Peptostreptococcales</taxon>
        <taxon>Peptostreptococcaceae</taxon>
        <taxon>Tepidibacter</taxon>
    </lineage>
</organism>
<dbReference type="Gene3D" id="3.40.50.200">
    <property type="entry name" value="Peptidase S8/S53 domain"/>
    <property type="match status" value="2"/>
</dbReference>
<dbReference type="CDD" id="cd07478">
    <property type="entry name" value="Peptidases_S8_CspA-like"/>
    <property type="match status" value="2"/>
</dbReference>
<feature type="active site" description="Charge relay system" evidence="5">
    <location>
        <position position="91"/>
    </location>
</feature>
<dbReference type="Pfam" id="PF18425">
    <property type="entry name" value="CspB_prodomain"/>
    <property type="match status" value="1"/>
</dbReference>
<dbReference type="PANTHER" id="PTHR43806">
    <property type="entry name" value="PEPTIDASE S8"/>
    <property type="match status" value="1"/>
</dbReference>
<dbReference type="PROSITE" id="PS00138">
    <property type="entry name" value="SUBTILASE_SER"/>
    <property type="match status" value="1"/>
</dbReference>
<evidence type="ECO:0000256" key="1">
    <source>
        <dbReference type="ARBA" id="ARBA00011073"/>
    </source>
</evidence>
<feature type="active site" description="Charge relay system" evidence="5">
    <location>
        <position position="155"/>
    </location>
</feature>
<evidence type="ECO:0000256" key="6">
    <source>
        <dbReference type="RuleBase" id="RU003355"/>
    </source>
</evidence>
<feature type="domain" description="Peptidase S8/S53" evidence="7">
    <location>
        <begin position="82"/>
        <end position="251"/>
    </location>
</feature>
<keyword evidence="3 5" id="KW-0378">Hydrolase</keyword>
<keyword evidence="10" id="KW-1185">Reference proteome</keyword>
<dbReference type="InterPro" id="IPR023827">
    <property type="entry name" value="Peptidase_S8_Asp-AS"/>
</dbReference>
<dbReference type="InterPro" id="IPR034045">
    <property type="entry name" value="Pep_S8_CspA-like"/>
</dbReference>
<dbReference type="InterPro" id="IPR041365">
    <property type="entry name" value="CspB_prodomain"/>
</dbReference>
<dbReference type="PRINTS" id="PR00723">
    <property type="entry name" value="SUBTILISIN"/>
</dbReference>
<evidence type="ECO:0000313" key="9">
    <source>
        <dbReference type="EMBL" id="WFD09581.1"/>
    </source>
</evidence>
<dbReference type="SUPFAM" id="SSF52743">
    <property type="entry name" value="Subtilisin-like"/>
    <property type="match status" value="2"/>
</dbReference>
<feature type="active site" description="Charge relay system" evidence="5">
    <location>
        <position position="456"/>
    </location>
</feature>
<dbReference type="PROSITE" id="PS00137">
    <property type="entry name" value="SUBTILASE_HIS"/>
    <property type="match status" value="2"/>
</dbReference>
<evidence type="ECO:0000259" key="8">
    <source>
        <dbReference type="Pfam" id="PF18425"/>
    </source>
</evidence>
<dbReference type="Gene3D" id="3.30.70.2980">
    <property type="match status" value="1"/>
</dbReference>
<sequence length="1092" mass="120610">MDFEVIVKYHGDLSKIEEDLESVVELLNERFAIITLKEEDIPKLLDYEEIEYIERPFILGPSLTGSEASGIDSFKSTTGLTGDGVIIGIIDSGIDYRHPYFINEDSTSKIISIWDQTREGNPPEGFKEGYVYTNEDINKALEGEESIPFVDQVGHGTHVAGIASSAAPDADIIAVKVGTKGIESFARTTEFMRAVKYIIDEAEKLGKPVVINISYGTNEGPHDGTSLFEEYLDDMSQRWKTSIVVAAGNEGDKGHHKYVKLEEDVLKPIEFSVGPGERELDIAIWKKFADDFTFKVVNPSGVSSPNIGENSGEINAMLGNTNMTSFFVPPTPYTLREQARINLKWNPYIQEGIWKIIIDASEVVEGDVDIYLPISEKLSKNTKFLDPTTELTITTPATAKRVISVGSYDHKTDTTSSFSGRGDVSRNIVKPDIVAPGEDIVSSFPGGGLAALSGTSMAAPQVAGSIALLMEWGIADGNDPFLYADRIKALILKNATRDKSFLEYPDEIWGYGELNLKDINTQGFRNLYRGDNNYRDGNDGLKEYVVEYQGDIADELNEMGIDKIQKINDRYAVVYVPDYLNAEILVERIDNIVAVRRPMKMVPLIDNSIEETGSKFFHEHPYIPQTGRGVLVAIIDSGVDYSHPDFIYEDDTSKIVSIWDQNLEGNPPEGFVFGKEYTREEINEAIQSGEKLETTDETGHGTLVAGIIGGRGMVDEKYVGAAPDSEFVVVKLENHNGHYNSSDLMLGIKYAYEKAQELGMPLVINVSVGSNEGSHDGRTMLENYIYELTRNRGVVAVTAAGNEADTKTHYSGKFNNTGEVQEVELKVGENQDDLEVYFWGKKPDRISVGLVSPTGDAIDKIPAKLSETELVKFTMEGSETNITYKFPDELTGDEFIGISFENIKPGNWIIKLYGDYIVDGRYDMYLPNKELLADGTEFLKADPYGTIVTPGTAEAGITAGAYNHRDNSLYRASSRGPTRDDRIKPDIVAPGVNITSTTPGGGYGTITGTSAAGAHTAGAVAQLLQWGIVEGNDTRMYTPKVKTYLIRGANMREGDEYPNISWGYGSLDLRRAFEKIRSVFNWRYSSQVKKDI</sequence>
<dbReference type="InterPro" id="IPR015500">
    <property type="entry name" value="Peptidase_S8_subtilisin-rel"/>
</dbReference>
<feature type="active site" description="Charge relay system" evidence="5">
    <location>
        <position position="700"/>
    </location>
</feature>
<dbReference type="InterPro" id="IPR036852">
    <property type="entry name" value="Peptidase_S8/S53_dom_sf"/>
</dbReference>
<evidence type="ECO:0000256" key="2">
    <source>
        <dbReference type="ARBA" id="ARBA00022670"/>
    </source>
</evidence>
<dbReference type="RefSeq" id="WP_277731511.1">
    <property type="nucleotide sequence ID" value="NZ_CP120733.1"/>
</dbReference>
<evidence type="ECO:0000256" key="4">
    <source>
        <dbReference type="ARBA" id="ARBA00022825"/>
    </source>
</evidence>
<dbReference type="InterPro" id="IPR022398">
    <property type="entry name" value="Peptidase_S8_His-AS"/>
</dbReference>
<proteinExistence type="inferred from homology"/>
<dbReference type="Gene3D" id="2.60.120.1290">
    <property type="match status" value="2"/>
</dbReference>
<dbReference type="InterPro" id="IPR023828">
    <property type="entry name" value="Peptidase_S8_Ser-AS"/>
</dbReference>
<feature type="domain" description="Csp protease B prodomain" evidence="8">
    <location>
        <begin position="3"/>
        <end position="56"/>
    </location>
</feature>
<dbReference type="Proteomes" id="UP001222800">
    <property type="component" value="Chromosome"/>
</dbReference>
<name>A0ABY8E9J0_9FIRM</name>
<evidence type="ECO:0000259" key="7">
    <source>
        <dbReference type="Pfam" id="PF00082"/>
    </source>
</evidence>
<dbReference type="InterPro" id="IPR050131">
    <property type="entry name" value="Peptidase_S8_subtilisin-like"/>
</dbReference>
<dbReference type="PANTHER" id="PTHR43806:SF11">
    <property type="entry name" value="CEREVISIN-RELATED"/>
    <property type="match status" value="1"/>
</dbReference>
<keyword evidence="2 5" id="KW-0645">Protease</keyword>
<gene>
    <name evidence="9" type="ORF">P4S50_14475</name>
</gene>
<dbReference type="PROSITE" id="PS51892">
    <property type="entry name" value="SUBTILASE"/>
    <property type="match status" value="2"/>
</dbReference>